<sequence>MCHPVRQHLLLLRGLGRLSLVVFWRTDEGVCPYIVRILLFKEGVPLILRSCYQCFCRVLA</sequence>
<dbReference type="EMBL" id="ACVA01000002">
    <property type="protein sequence ID" value="EEX20063.1"/>
    <property type="molecule type" value="Genomic_DNA"/>
</dbReference>
<comment type="caution">
    <text evidence="1">The sequence shown here is derived from an EMBL/GenBank/DDBJ whole genome shotgun (WGS) entry which is preliminary data.</text>
</comment>
<keyword evidence="2" id="KW-1185">Reference proteome</keyword>
<organism evidence="1 2">
    <name type="scientific">Prevotella veroralis F0319</name>
    <dbReference type="NCBI Taxonomy" id="649761"/>
    <lineage>
        <taxon>Bacteria</taxon>
        <taxon>Pseudomonadati</taxon>
        <taxon>Bacteroidota</taxon>
        <taxon>Bacteroidia</taxon>
        <taxon>Bacteroidales</taxon>
        <taxon>Prevotellaceae</taxon>
        <taxon>Prevotella</taxon>
    </lineage>
</organism>
<reference evidence="1 2" key="1">
    <citation type="submission" date="2009-09" db="EMBL/GenBank/DDBJ databases">
        <authorList>
            <person name="Weinstock G."/>
            <person name="Sodergren E."/>
            <person name="Clifton S."/>
            <person name="Fulton L."/>
            <person name="Fulton B."/>
            <person name="Courtney L."/>
            <person name="Fronick C."/>
            <person name="Harrison M."/>
            <person name="Strong C."/>
            <person name="Farmer C."/>
            <person name="Delahaunty K."/>
            <person name="Markovic C."/>
            <person name="Hall O."/>
            <person name="Minx P."/>
            <person name="Tomlinson C."/>
            <person name="Mitreva M."/>
            <person name="Nelson J."/>
            <person name="Hou S."/>
            <person name="Wollam A."/>
            <person name="Pepin K.H."/>
            <person name="Johnson M."/>
            <person name="Bhonagiri V."/>
            <person name="Nash W.E."/>
            <person name="Warren W."/>
            <person name="Chinwalla A."/>
            <person name="Mardis E.R."/>
            <person name="Wilson R.K."/>
        </authorList>
    </citation>
    <scope>NUCLEOTIDE SEQUENCE [LARGE SCALE GENOMIC DNA]</scope>
    <source>
        <strain evidence="1 2">F0319</strain>
    </source>
</reference>
<proteinExistence type="predicted"/>
<accession>C9MKB8</accession>
<dbReference type="HOGENOM" id="CLU_209810_0_0_10"/>
<protein>
    <submittedName>
        <fullName evidence="1">Uncharacterized protein</fullName>
    </submittedName>
</protein>
<dbReference type="Proteomes" id="UP000003327">
    <property type="component" value="Unassembled WGS sequence"/>
</dbReference>
<evidence type="ECO:0000313" key="1">
    <source>
        <dbReference type="EMBL" id="EEX20063.1"/>
    </source>
</evidence>
<dbReference type="AlphaFoldDB" id="C9MKB8"/>
<gene>
    <name evidence="1" type="ORF">HMPREF0973_00038</name>
</gene>
<name>C9MKB8_9BACT</name>
<evidence type="ECO:0000313" key="2">
    <source>
        <dbReference type="Proteomes" id="UP000003327"/>
    </source>
</evidence>